<reference evidence="3" key="1">
    <citation type="submission" date="2013-05" db="EMBL/GenBank/DDBJ databases">
        <title>The Genome sequence of Mucor circinelloides f. circinelloides 1006PhL.</title>
        <authorList>
            <consortium name="The Broad Institute Genomics Platform"/>
            <person name="Cuomo C."/>
            <person name="Earl A."/>
            <person name="Findley K."/>
            <person name="Lee S.C."/>
            <person name="Walker B."/>
            <person name="Young S."/>
            <person name="Zeng Q."/>
            <person name="Gargeya S."/>
            <person name="Fitzgerald M."/>
            <person name="Haas B."/>
            <person name="Abouelleil A."/>
            <person name="Allen A.W."/>
            <person name="Alvarado L."/>
            <person name="Arachchi H.M."/>
            <person name="Berlin A.M."/>
            <person name="Chapman S.B."/>
            <person name="Gainer-Dewar J."/>
            <person name="Goldberg J."/>
            <person name="Griggs A."/>
            <person name="Gujja S."/>
            <person name="Hansen M."/>
            <person name="Howarth C."/>
            <person name="Imamovic A."/>
            <person name="Ireland A."/>
            <person name="Larimer J."/>
            <person name="McCowan C."/>
            <person name="Murphy C."/>
            <person name="Pearson M."/>
            <person name="Poon T.W."/>
            <person name="Priest M."/>
            <person name="Roberts A."/>
            <person name="Saif S."/>
            <person name="Shea T."/>
            <person name="Sisk P."/>
            <person name="Sykes S."/>
            <person name="Wortman J."/>
            <person name="Nusbaum C."/>
            <person name="Birren B."/>
        </authorList>
    </citation>
    <scope>NUCLEOTIDE SEQUENCE [LARGE SCALE GENOMIC DNA]</scope>
    <source>
        <strain evidence="3">1006PhL</strain>
    </source>
</reference>
<dbReference type="OrthoDB" id="2214613at2759"/>
<evidence type="ECO:0000256" key="1">
    <source>
        <dbReference type="SAM" id="Phobius"/>
    </source>
</evidence>
<gene>
    <name evidence="2" type="ORF">HMPREF1544_11545</name>
</gene>
<keyword evidence="3" id="KW-1185">Reference proteome</keyword>
<sequence>MLDLYIVPSKMEYGPKRLGRSTCYIVLWIIYLAAFFVPSSSSFVVPRRVKEVFVTDVFQYDVRLNFVHWRDTRDPSLLTWKRTPHTVFKALASGKLRFQPYFVPVCSSAPLDDSTVSFVPVILQFWLHDGQSLTNVKASAKTFQLSVLSSSVPPLALCNISAAHWKFF</sequence>
<dbReference type="Proteomes" id="UP000014254">
    <property type="component" value="Unassembled WGS sequence"/>
</dbReference>
<keyword evidence="1" id="KW-0812">Transmembrane</keyword>
<evidence type="ECO:0000313" key="3">
    <source>
        <dbReference type="Proteomes" id="UP000014254"/>
    </source>
</evidence>
<feature type="transmembrane region" description="Helical" evidence="1">
    <location>
        <begin position="21"/>
        <end position="38"/>
    </location>
</feature>
<dbReference type="STRING" id="1220926.S2IVK5"/>
<keyword evidence="1" id="KW-0472">Membrane</keyword>
<proteinExistence type="predicted"/>
<dbReference type="VEuPathDB" id="FungiDB:HMPREF1544_11545"/>
<name>S2IVK5_MUCC1</name>
<dbReference type="AlphaFoldDB" id="S2IVK5"/>
<dbReference type="InParanoid" id="S2IVK5"/>
<organism evidence="2 3">
    <name type="scientific">Mucor circinelloides f. circinelloides (strain 1006PhL)</name>
    <name type="common">Mucormycosis agent</name>
    <name type="synonym">Calyptromyces circinelloides</name>
    <dbReference type="NCBI Taxonomy" id="1220926"/>
    <lineage>
        <taxon>Eukaryota</taxon>
        <taxon>Fungi</taxon>
        <taxon>Fungi incertae sedis</taxon>
        <taxon>Mucoromycota</taxon>
        <taxon>Mucoromycotina</taxon>
        <taxon>Mucoromycetes</taxon>
        <taxon>Mucorales</taxon>
        <taxon>Mucorineae</taxon>
        <taxon>Mucoraceae</taxon>
        <taxon>Mucor</taxon>
    </lineage>
</organism>
<protein>
    <submittedName>
        <fullName evidence="2">Uncharacterized protein</fullName>
    </submittedName>
</protein>
<evidence type="ECO:0000313" key="2">
    <source>
        <dbReference type="EMBL" id="EPB81726.1"/>
    </source>
</evidence>
<keyword evidence="1" id="KW-1133">Transmembrane helix</keyword>
<accession>S2IVK5</accession>
<dbReference type="EMBL" id="KE124152">
    <property type="protein sequence ID" value="EPB81726.1"/>
    <property type="molecule type" value="Genomic_DNA"/>
</dbReference>